<dbReference type="Proteomes" id="UP001597502">
    <property type="component" value="Unassembled WGS sequence"/>
</dbReference>
<feature type="domain" description="Glycosyltransferase 2-like" evidence="2">
    <location>
        <begin position="197"/>
        <end position="306"/>
    </location>
</feature>
<reference evidence="4" key="1">
    <citation type="journal article" date="2019" name="Int. J. Syst. Evol. Microbiol.">
        <title>The Global Catalogue of Microorganisms (GCM) 10K type strain sequencing project: providing services to taxonomists for standard genome sequencing and annotation.</title>
        <authorList>
            <consortium name="The Broad Institute Genomics Platform"/>
            <consortium name="The Broad Institute Genome Sequencing Center for Infectious Disease"/>
            <person name="Wu L."/>
            <person name="Ma J."/>
        </authorList>
    </citation>
    <scope>NUCLEOTIDE SEQUENCE [LARGE SCALE GENOMIC DNA]</scope>
    <source>
        <strain evidence="4">TISTR 1535</strain>
    </source>
</reference>
<comment type="caution">
    <text evidence="3">The sequence shown here is derived from an EMBL/GenBank/DDBJ whole genome shotgun (WGS) entry which is preliminary data.</text>
</comment>
<evidence type="ECO:0000313" key="4">
    <source>
        <dbReference type="Proteomes" id="UP001597502"/>
    </source>
</evidence>
<dbReference type="RefSeq" id="WP_382391045.1">
    <property type="nucleotide sequence ID" value="NZ_JBHUNA010000005.1"/>
</dbReference>
<organism evidence="3 4">
    <name type="scientific">Lentibacillus juripiscarius</name>
    <dbReference type="NCBI Taxonomy" id="257446"/>
    <lineage>
        <taxon>Bacteria</taxon>
        <taxon>Bacillati</taxon>
        <taxon>Bacillota</taxon>
        <taxon>Bacilli</taxon>
        <taxon>Bacillales</taxon>
        <taxon>Bacillaceae</taxon>
        <taxon>Lentibacillus</taxon>
    </lineage>
</organism>
<accession>A0ABW5V3G4</accession>
<protein>
    <submittedName>
        <fullName evidence="3">Glycosyltransferase family 2 protein</fullName>
    </submittedName>
</protein>
<evidence type="ECO:0000256" key="1">
    <source>
        <dbReference type="ARBA" id="ARBA00006739"/>
    </source>
</evidence>
<name>A0ABW5V3G4_9BACI</name>
<proteinExistence type="inferred from homology"/>
<evidence type="ECO:0000259" key="2">
    <source>
        <dbReference type="Pfam" id="PF00535"/>
    </source>
</evidence>
<sequence length="419" mass="47955">MLKDITAILFQYSDQAALHKALSSLNKVSSRLKSVIVFQDKNMPFKLQESGWFEIVWYTDLGDRLNKKIKTIDTPYVLLLHGTDYISPSATAETIQLPQQKEVLGTFYHNRATTIHQPLLVRTPYLKEHPVLSASQLPFKEALLPSWLAKADPSLTTFSEGLVKQAKKNSSRNTIEKQTFLQKYQLEETNIQDPSFTIMIANYNMEAYVETAVASCLLQTEQPDELLIMDDGSTDKSFELLQQWRDGQQVKVFNKQNGGKARALNELLPLVHSDFILELDADDWLDPDAISVIKTYLAESPEDVSVLYGNLRKWKQLSEDVLFKGVAKGNAIKGKGDLLAYRFPLGPRIYRTSSLRREGGFPVITFENGMFYEDVSVLNRLLKKHRFLYEDFTVYNVREHKESITNNAPNWNDFLKTLE</sequence>
<dbReference type="Gene3D" id="3.90.550.10">
    <property type="entry name" value="Spore Coat Polysaccharide Biosynthesis Protein SpsA, Chain A"/>
    <property type="match status" value="1"/>
</dbReference>
<gene>
    <name evidence="3" type="ORF">ACFSUO_03225</name>
</gene>
<dbReference type="EMBL" id="JBHUNA010000005">
    <property type="protein sequence ID" value="MFD2759996.1"/>
    <property type="molecule type" value="Genomic_DNA"/>
</dbReference>
<dbReference type="PANTHER" id="PTHR22916">
    <property type="entry name" value="GLYCOSYLTRANSFERASE"/>
    <property type="match status" value="1"/>
</dbReference>
<dbReference type="InterPro" id="IPR029044">
    <property type="entry name" value="Nucleotide-diphossugar_trans"/>
</dbReference>
<dbReference type="Pfam" id="PF00535">
    <property type="entry name" value="Glycos_transf_2"/>
    <property type="match status" value="1"/>
</dbReference>
<dbReference type="SUPFAM" id="SSF53448">
    <property type="entry name" value="Nucleotide-diphospho-sugar transferases"/>
    <property type="match status" value="1"/>
</dbReference>
<dbReference type="CDD" id="cd00761">
    <property type="entry name" value="Glyco_tranf_GTA_type"/>
    <property type="match status" value="1"/>
</dbReference>
<comment type="similarity">
    <text evidence="1">Belongs to the glycosyltransferase 2 family.</text>
</comment>
<dbReference type="InterPro" id="IPR001173">
    <property type="entry name" value="Glyco_trans_2-like"/>
</dbReference>
<evidence type="ECO:0000313" key="3">
    <source>
        <dbReference type="EMBL" id="MFD2759996.1"/>
    </source>
</evidence>
<keyword evidence="4" id="KW-1185">Reference proteome</keyword>
<dbReference type="PANTHER" id="PTHR22916:SF3">
    <property type="entry name" value="UDP-GLCNAC:BETAGAL BETA-1,3-N-ACETYLGLUCOSAMINYLTRANSFERASE-LIKE PROTEIN 1"/>
    <property type="match status" value="1"/>
</dbReference>